<dbReference type="PROSITE" id="PS51257">
    <property type="entry name" value="PROKAR_LIPOPROTEIN"/>
    <property type="match status" value="1"/>
</dbReference>
<feature type="chain" id="PRO_5046366080" evidence="2">
    <location>
        <begin position="20"/>
        <end position="583"/>
    </location>
</feature>
<dbReference type="InterPro" id="IPR011043">
    <property type="entry name" value="Gal_Oxase/kelch_b-propeller"/>
</dbReference>
<feature type="domain" description="SbsA Ig-like" evidence="3">
    <location>
        <begin position="122"/>
        <end position="226"/>
    </location>
</feature>
<evidence type="ECO:0000313" key="5">
    <source>
        <dbReference type="Proteomes" id="UP000663090"/>
    </source>
</evidence>
<protein>
    <submittedName>
        <fullName evidence="4">Ig-like domain-containing protein</fullName>
    </submittedName>
</protein>
<dbReference type="EMBL" id="CP071091">
    <property type="protein sequence ID" value="QSQ11470.1"/>
    <property type="molecule type" value="Genomic_DNA"/>
</dbReference>
<dbReference type="Proteomes" id="UP000663090">
    <property type="component" value="Chromosome"/>
</dbReference>
<name>A0ABX7N199_9BACT</name>
<feature type="signal peptide" evidence="2">
    <location>
        <begin position="1"/>
        <end position="19"/>
    </location>
</feature>
<dbReference type="Gene3D" id="2.60.40.1220">
    <property type="match status" value="1"/>
</dbReference>
<reference evidence="4 5" key="1">
    <citation type="submission" date="2021-02" db="EMBL/GenBank/DDBJ databases">
        <title>De Novo genome assembly of isolated myxobacteria.</title>
        <authorList>
            <person name="Stevens D.C."/>
        </authorList>
    </citation>
    <scope>NUCLEOTIDE SEQUENCE [LARGE SCALE GENOMIC DNA]</scope>
    <source>
        <strain evidence="4 5">SCHIC003</strain>
    </source>
</reference>
<sequence>MRRFPPFFLLPAVVLLVGACINVPDVQQVVEEPDAGAPALQVRLELSRTHTKGSVDVTVELSRQVPQSVELLLNGHVVANLLPPYKLRMETQDLKEGTHEMFARVVLDSGVALSEPRQLTVDRTAPTWASRKPLPNARFVPVNSEVQAVFSEALDPATVNASTVQLFVGAEATPANVSLSSAGTVVSVKPSSRFPVDVRVKVTVGAAVTDLAGNALQPETEEWSWVFPGFIPLGDPLLSDSRTMSSDLLELQVDGEDRPVVAWAESSQAAVYVRRWSGERWEQLGSSLKASPTANIWKVGLRMGVDGQPVVAWGDAASATVHVRRWDGTTWGAIGNPIQGPRDFSFYELGMDGSGRWLVGGMAPTEGQSRILMWQWLNGQWEPLDTGIQVDLPNRFKGADLLLHGAKNPILIWGEGRDYDLESVRIQRRDGETWKAIPPRLLTLSGGWNVDGEGRLLHALNHAPEGGLWREEGGSWSPVGPVVESPFPGGLVGAVGRLVFDSAGMPVVLMSGAESPGQTATLYVCRLRDGKWERMGGLLRPQLPDEKPAVRVLGLSKSGKPFLMTSEHKSFTLMPARVYVPNE</sequence>
<keyword evidence="1 2" id="KW-0732">Signal</keyword>
<evidence type="ECO:0000259" key="3">
    <source>
        <dbReference type="Pfam" id="PF13205"/>
    </source>
</evidence>
<organism evidence="4 5">
    <name type="scientific">Myxococcus landrumensis</name>
    <dbReference type="NCBI Taxonomy" id="2813577"/>
    <lineage>
        <taxon>Bacteria</taxon>
        <taxon>Pseudomonadati</taxon>
        <taxon>Myxococcota</taxon>
        <taxon>Myxococcia</taxon>
        <taxon>Myxococcales</taxon>
        <taxon>Cystobacterineae</taxon>
        <taxon>Myxococcaceae</taxon>
        <taxon>Myxococcus</taxon>
    </lineage>
</organism>
<gene>
    <name evidence="4" type="ORF">JY572_24030</name>
</gene>
<evidence type="ECO:0000313" key="4">
    <source>
        <dbReference type="EMBL" id="QSQ11470.1"/>
    </source>
</evidence>
<dbReference type="SUPFAM" id="SSF50965">
    <property type="entry name" value="Galactose oxidase, central domain"/>
    <property type="match status" value="1"/>
</dbReference>
<dbReference type="RefSeq" id="WP_206713223.1">
    <property type="nucleotide sequence ID" value="NZ_CP071091.1"/>
</dbReference>
<proteinExistence type="predicted"/>
<accession>A0ABX7N199</accession>
<dbReference type="InterPro" id="IPR032812">
    <property type="entry name" value="SbsA_Ig"/>
</dbReference>
<keyword evidence="5" id="KW-1185">Reference proteome</keyword>
<dbReference type="InterPro" id="IPR014755">
    <property type="entry name" value="Cu-Rt/internalin_Ig-like"/>
</dbReference>
<evidence type="ECO:0000256" key="2">
    <source>
        <dbReference type="SAM" id="SignalP"/>
    </source>
</evidence>
<evidence type="ECO:0000256" key="1">
    <source>
        <dbReference type="ARBA" id="ARBA00022729"/>
    </source>
</evidence>
<dbReference type="Pfam" id="PF13205">
    <property type="entry name" value="Big_5"/>
    <property type="match status" value="1"/>
</dbReference>